<evidence type="ECO:0000313" key="10">
    <source>
        <dbReference type="EMBL" id="QPG74136.1"/>
    </source>
</evidence>
<dbReference type="InterPro" id="IPR011009">
    <property type="entry name" value="Kinase-like_dom_sf"/>
</dbReference>
<evidence type="ECO:0000256" key="7">
    <source>
        <dbReference type="PROSITE-ProRule" id="PRU10141"/>
    </source>
</evidence>
<reference evidence="10" key="1">
    <citation type="submission" date="2020-10" db="EMBL/GenBank/DDBJ databases">
        <authorList>
            <person name="Roach M.J.R."/>
        </authorList>
    </citation>
    <scope>NUCLEOTIDE SEQUENCE</scope>
    <source>
        <strain evidence="10">CBS 1945</strain>
    </source>
</reference>
<dbReference type="SMART" id="SM00220">
    <property type="entry name" value="S_TKc"/>
    <property type="match status" value="1"/>
</dbReference>
<evidence type="ECO:0000256" key="1">
    <source>
        <dbReference type="ARBA" id="ARBA00022527"/>
    </source>
</evidence>
<evidence type="ECO:0000259" key="9">
    <source>
        <dbReference type="PROSITE" id="PS50011"/>
    </source>
</evidence>
<feature type="region of interest" description="Disordered" evidence="8">
    <location>
        <begin position="456"/>
        <end position="480"/>
    </location>
</feature>
<dbReference type="PROSITE" id="PS00108">
    <property type="entry name" value="PROTEIN_KINASE_ST"/>
    <property type="match status" value="1"/>
</dbReference>
<feature type="domain" description="Protein kinase" evidence="9">
    <location>
        <begin position="12"/>
        <end position="343"/>
    </location>
</feature>
<dbReference type="PANTHER" id="PTHR24351">
    <property type="entry name" value="RIBOSOMAL PROTEIN S6 KINASE"/>
    <property type="match status" value="1"/>
</dbReference>
<dbReference type="EMBL" id="CP064812">
    <property type="protein sequence ID" value="QPG74136.1"/>
    <property type="molecule type" value="Genomic_DNA"/>
</dbReference>
<dbReference type="PROSITE" id="PS00107">
    <property type="entry name" value="PROTEIN_KINASE_ATP"/>
    <property type="match status" value="1"/>
</dbReference>
<evidence type="ECO:0000256" key="2">
    <source>
        <dbReference type="ARBA" id="ARBA00022553"/>
    </source>
</evidence>
<accession>A0A875RYB8</accession>
<name>A0A875RYB8_EENNA</name>
<dbReference type="GO" id="GO:0005524">
    <property type="term" value="F:ATP binding"/>
    <property type="evidence" value="ECO:0007669"/>
    <property type="project" value="UniProtKB-UniRule"/>
</dbReference>
<feature type="compositionally biased region" description="Basic and acidic residues" evidence="8">
    <location>
        <begin position="536"/>
        <end position="546"/>
    </location>
</feature>
<dbReference type="KEGG" id="bnn:FOA43_001458"/>
<evidence type="ECO:0000256" key="8">
    <source>
        <dbReference type="SAM" id="MobiDB-lite"/>
    </source>
</evidence>
<feature type="region of interest" description="Disordered" evidence="8">
    <location>
        <begin position="364"/>
        <end position="391"/>
    </location>
</feature>
<dbReference type="Pfam" id="PF00069">
    <property type="entry name" value="Pkinase"/>
    <property type="match status" value="2"/>
</dbReference>
<dbReference type="GO" id="GO:0004674">
    <property type="term" value="F:protein serine/threonine kinase activity"/>
    <property type="evidence" value="ECO:0007669"/>
    <property type="project" value="UniProtKB-KW"/>
</dbReference>
<gene>
    <name evidence="10" type="ORF">FOA43_001458</name>
</gene>
<keyword evidence="5" id="KW-0418">Kinase</keyword>
<dbReference type="SUPFAM" id="SSF56112">
    <property type="entry name" value="Protein kinase-like (PK-like)"/>
    <property type="match status" value="1"/>
</dbReference>
<keyword evidence="6 7" id="KW-0067">ATP-binding</keyword>
<dbReference type="Gene3D" id="1.10.510.10">
    <property type="entry name" value="Transferase(Phosphotransferase) domain 1"/>
    <property type="match status" value="1"/>
</dbReference>
<feature type="compositionally biased region" description="Polar residues" evidence="8">
    <location>
        <begin position="578"/>
        <end position="587"/>
    </location>
</feature>
<feature type="region of interest" description="Disordered" evidence="8">
    <location>
        <begin position="503"/>
        <end position="660"/>
    </location>
</feature>
<keyword evidence="3" id="KW-0808">Transferase</keyword>
<feature type="compositionally biased region" description="Polar residues" evidence="8">
    <location>
        <begin position="364"/>
        <end position="378"/>
    </location>
</feature>
<dbReference type="PROSITE" id="PS50011">
    <property type="entry name" value="PROTEIN_KINASE_DOM"/>
    <property type="match status" value="1"/>
</dbReference>
<keyword evidence="2" id="KW-0597">Phosphoprotein</keyword>
<feature type="compositionally biased region" description="Basic residues" evidence="8">
    <location>
        <begin position="525"/>
        <end position="535"/>
    </location>
</feature>
<feature type="compositionally biased region" description="Low complexity" evidence="8">
    <location>
        <begin position="594"/>
        <end position="610"/>
    </location>
</feature>
<evidence type="ECO:0000256" key="4">
    <source>
        <dbReference type="ARBA" id="ARBA00022741"/>
    </source>
</evidence>
<dbReference type="RefSeq" id="XP_038777701.1">
    <property type="nucleotide sequence ID" value="XM_038921773.1"/>
</dbReference>
<feature type="region of interest" description="Disordered" evidence="8">
    <location>
        <begin position="672"/>
        <end position="692"/>
    </location>
</feature>
<feature type="compositionally biased region" description="Low complexity" evidence="8">
    <location>
        <begin position="466"/>
        <end position="480"/>
    </location>
</feature>
<keyword evidence="1" id="KW-0723">Serine/threonine-protein kinase</keyword>
<dbReference type="GeneID" id="62194859"/>
<evidence type="ECO:0000256" key="6">
    <source>
        <dbReference type="ARBA" id="ARBA00022840"/>
    </source>
</evidence>
<keyword evidence="11" id="KW-1185">Reference proteome</keyword>
<dbReference type="InterPro" id="IPR008271">
    <property type="entry name" value="Ser/Thr_kinase_AS"/>
</dbReference>
<feature type="compositionally biased region" description="Basic and acidic residues" evidence="8">
    <location>
        <begin position="681"/>
        <end position="692"/>
    </location>
</feature>
<proteinExistence type="predicted"/>
<feature type="binding site" evidence="7">
    <location>
        <position position="42"/>
    </location>
    <ligand>
        <name>ATP</name>
        <dbReference type="ChEBI" id="CHEBI:30616"/>
    </ligand>
</feature>
<dbReference type="Proteomes" id="UP000662931">
    <property type="component" value="Chromosome 1"/>
</dbReference>
<protein>
    <recommendedName>
        <fullName evidence="9">Protein kinase domain-containing protein</fullName>
    </recommendedName>
</protein>
<feature type="compositionally biased region" description="Basic and acidic residues" evidence="8">
    <location>
        <begin position="513"/>
        <end position="524"/>
    </location>
</feature>
<keyword evidence="4 7" id="KW-0547">Nucleotide-binding</keyword>
<dbReference type="InterPro" id="IPR017441">
    <property type="entry name" value="Protein_kinase_ATP_BS"/>
</dbReference>
<organism evidence="10 11">
    <name type="scientific">Eeniella nana</name>
    <name type="common">Yeast</name>
    <name type="synonym">Brettanomyces nanus</name>
    <dbReference type="NCBI Taxonomy" id="13502"/>
    <lineage>
        <taxon>Eukaryota</taxon>
        <taxon>Fungi</taxon>
        <taxon>Dikarya</taxon>
        <taxon>Ascomycota</taxon>
        <taxon>Saccharomycotina</taxon>
        <taxon>Pichiomycetes</taxon>
        <taxon>Pichiales</taxon>
        <taxon>Pichiaceae</taxon>
        <taxon>Brettanomyces</taxon>
    </lineage>
</organism>
<evidence type="ECO:0000256" key="3">
    <source>
        <dbReference type="ARBA" id="ARBA00022679"/>
    </source>
</evidence>
<sequence length="706" mass="81000">MHDDKEFHLGEFKTTRSLGHGKFGKVLLVKSHVKHDSYYAVKIVNIKSLEKPMLNMSKLSNLNKIKSEMRIINIVNQYHHPNLVKLYSIIKNETNDRIYFIMEYCPMGELTPTNMTEAMGSEDSLINIQFKLQNIINGLEFLHSQHIVHRDIKPSNLLVDSLGVVKISDFGTCYQLTGDGVSDKFEIFKKLVGTPLFLPPEICCNEASATTGSKHNTNSSSTNGSLNRIFQNLRFKKQSSKEFYEVDIWSLGISLYYLLYQTFPYYDKNEFRLFNDIVENSLKLPPCRYQDVFLMQRLKQENLHSEDQLITYYNDLIDLIGKFLVKDPANRINLKSTKSHELFKILSNNADYQQFVHFNEQFLQNSPKRSQKPSTPSQRPKLPSPDHLIRNSESSDFISDQLMYSNGSPETSPLQRSQTTRLKGPFAKLFNLTASSPPQQRQLQPKETRQSLLIDTENGSRIDSGFAPSTRSSVSSTSPVFMASPSPALMGSALSLPINMHHDQLSHPHKHKTLDPDHKNDFHLSNHHHHHHQQHHDHDHHGDKTLRIQTHLSDYSSSSPSPVELCFSPSPLKEAASTPLQRNSQTHSLRKPSSRSSSINNNDVNSRSINARGSVNRDSVITMKTLPPKIGDDYLTPDLQPPNALYGANEPKRSSSFSRLKHSEKINFKRFFKEEEEEDREKDQKQDEQIGEEYRMYTMDQYLENL</sequence>
<dbReference type="GO" id="GO:0030447">
    <property type="term" value="P:filamentous growth"/>
    <property type="evidence" value="ECO:0007669"/>
    <property type="project" value="UniProtKB-ARBA"/>
</dbReference>
<dbReference type="AlphaFoldDB" id="A0A875RYB8"/>
<dbReference type="Gene3D" id="3.30.200.20">
    <property type="entry name" value="Phosphorylase Kinase, domain 1"/>
    <property type="match status" value="1"/>
</dbReference>
<dbReference type="InterPro" id="IPR000719">
    <property type="entry name" value="Prot_kinase_dom"/>
</dbReference>
<dbReference type="OrthoDB" id="68483at2759"/>
<evidence type="ECO:0000313" key="11">
    <source>
        <dbReference type="Proteomes" id="UP000662931"/>
    </source>
</evidence>
<evidence type="ECO:0000256" key="5">
    <source>
        <dbReference type="ARBA" id="ARBA00022777"/>
    </source>
</evidence>